<accession>A0ABN7RPM8</accession>
<evidence type="ECO:0000259" key="4">
    <source>
        <dbReference type="PROSITE" id="PS01124"/>
    </source>
</evidence>
<dbReference type="SMART" id="SM00342">
    <property type="entry name" value="HTH_ARAC"/>
    <property type="match status" value="1"/>
</dbReference>
<evidence type="ECO:0000313" key="6">
    <source>
        <dbReference type="Proteomes" id="UP000681526"/>
    </source>
</evidence>
<evidence type="ECO:0000256" key="3">
    <source>
        <dbReference type="ARBA" id="ARBA00023163"/>
    </source>
</evidence>
<dbReference type="Gene3D" id="1.10.10.60">
    <property type="entry name" value="Homeodomain-like"/>
    <property type="match status" value="1"/>
</dbReference>
<gene>
    <name evidence="5" type="primary">txxe 561</name>
    <name evidence="5" type="ORF">TXXE_03565</name>
</gene>
<sequence length="345" mass="38572">MRRGYTAVSMVFPILKYVADRGFDPEAFCRAASFDSGLLRDADARIPAAELSRLMNEAAALTGDDHIGLHMEEYMEPADLGVLGYVMMHAGTIREALDAYVRYYAILSDGFSLAWEAEGEVLTIRFTFDAPALAVRHCAEDMAVSVLAMLRRFGGRRPAVREVRFMHEPPPDTAPYLETFGVMPLFRAGENAVRLDRQVLDWPILYADERLRAMFETVAEDMQARAGDAEGAFTGRVLEWLRASLPTGLPTLSQAADHFGVSERTLQLKLRAEGATYSELVTQLRQETAIRLLRQDGISIGEIAFLLHYTEPSAFQNAFKKWTGKSPGEYRRQARRGLREAGGRL</sequence>
<dbReference type="SUPFAM" id="SSF46689">
    <property type="entry name" value="Homeodomain-like"/>
    <property type="match status" value="1"/>
</dbReference>
<dbReference type="Pfam" id="PF12625">
    <property type="entry name" value="Arabinose_bd"/>
    <property type="match status" value="1"/>
</dbReference>
<keyword evidence="1" id="KW-0805">Transcription regulation</keyword>
<feature type="domain" description="HTH araC/xylS-type" evidence="4">
    <location>
        <begin position="235"/>
        <end position="333"/>
    </location>
</feature>
<comment type="caution">
    <text evidence="5">The sequence shown here is derived from an EMBL/GenBank/DDBJ whole genome shotgun (WGS) entry which is preliminary data.</text>
</comment>
<dbReference type="InterPro" id="IPR009057">
    <property type="entry name" value="Homeodomain-like_sf"/>
</dbReference>
<dbReference type="RefSeq" id="WP_244860394.1">
    <property type="nucleotide sequence ID" value="NZ_CAJRAY010000018.1"/>
</dbReference>
<dbReference type="PANTHER" id="PTHR47894:SF1">
    <property type="entry name" value="HTH-TYPE TRANSCRIPTIONAL REGULATOR VQSM"/>
    <property type="match status" value="1"/>
</dbReference>
<evidence type="ECO:0000313" key="5">
    <source>
        <dbReference type="EMBL" id="CAG5079934.1"/>
    </source>
</evidence>
<dbReference type="InterPro" id="IPR032687">
    <property type="entry name" value="AraC-type_N"/>
</dbReference>
<name>A0ABN7RPM8_THEXY</name>
<dbReference type="Proteomes" id="UP000681526">
    <property type="component" value="Unassembled WGS sequence"/>
</dbReference>
<keyword evidence="2" id="KW-0238">DNA-binding</keyword>
<dbReference type="PROSITE" id="PS01124">
    <property type="entry name" value="HTH_ARAC_FAMILY_2"/>
    <property type="match status" value="1"/>
</dbReference>
<dbReference type="Pfam" id="PF12833">
    <property type="entry name" value="HTH_18"/>
    <property type="match status" value="1"/>
</dbReference>
<dbReference type="InterPro" id="IPR018060">
    <property type="entry name" value="HTH_AraC"/>
</dbReference>
<proteinExistence type="predicted"/>
<evidence type="ECO:0000256" key="1">
    <source>
        <dbReference type="ARBA" id="ARBA00023015"/>
    </source>
</evidence>
<dbReference type="EMBL" id="CAJRAY010000018">
    <property type="protein sequence ID" value="CAG5079934.1"/>
    <property type="molecule type" value="Genomic_DNA"/>
</dbReference>
<dbReference type="PANTHER" id="PTHR47894">
    <property type="entry name" value="HTH-TYPE TRANSCRIPTIONAL REGULATOR GADX"/>
    <property type="match status" value="1"/>
</dbReference>
<evidence type="ECO:0000256" key="2">
    <source>
        <dbReference type="ARBA" id="ARBA00023125"/>
    </source>
</evidence>
<protein>
    <submittedName>
        <fullName evidence="5">Transcriptional regulator, AraC family, Putative transcriptional regulator</fullName>
    </submittedName>
</protein>
<reference evidence="5 6" key="1">
    <citation type="submission" date="2021-04" db="EMBL/GenBank/DDBJ databases">
        <authorList>
            <person name="Rakotoarivonina H."/>
        </authorList>
    </citation>
    <scope>NUCLEOTIDE SEQUENCE [LARGE SCALE GENOMIC DNA]</scope>
    <source>
        <strain evidence="5 6">XE</strain>
    </source>
</reference>
<keyword evidence="6" id="KW-1185">Reference proteome</keyword>
<keyword evidence="3" id="KW-0804">Transcription</keyword>
<organism evidence="5 6">
    <name type="scientific">Thermobacillus xylanilyticus</name>
    <dbReference type="NCBI Taxonomy" id="76633"/>
    <lineage>
        <taxon>Bacteria</taxon>
        <taxon>Bacillati</taxon>
        <taxon>Bacillota</taxon>
        <taxon>Bacilli</taxon>
        <taxon>Bacillales</taxon>
        <taxon>Paenibacillaceae</taxon>
        <taxon>Thermobacillus</taxon>
    </lineage>
</organism>